<dbReference type="GO" id="GO:0046905">
    <property type="term" value="F:15-cis-phytoene synthase activity"/>
    <property type="evidence" value="ECO:0007669"/>
    <property type="project" value="UniProtKB-EC"/>
</dbReference>
<organism evidence="2">
    <name type="scientific">hydrothermal vent metagenome</name>
    <dbReference type="NCBI Taxonomy" id="652676"/>
    <lineage>
        <taxon>unclassified sequences</taxon>
        <taxon>metagenomes</taxon>
        <taxon>ecological metagenomes</taxon>
    </lineage>
</organism>
<dbReference type="SFLD" id="SFLDG01212">
    <property type="entry name" value="Phytoene_synthase_like"/>
    <property type="match status" value="1"/>
</dbReference>
<dbReference type="SFLD" id="SFLDS00005">
    <property type="entry name" value="Isoprenoid_Synthase_Type_I"/>
    <property type="match status" value="1"/>
</dbReference>
<dbReference type="PROSITE" id="PS01044">
    <property type="entry name" value="SQUALEN_PHYTOEN_SYN_1"/>
    <property type="match status" value="1"/>
</dbReference>
<dbReference type="EC" id="2.5.1.32" evidence="2"/>
<dbReference type="Gene3D" id="1.10.600.10">
    <property type="entry name" value="Farnesyl Diphosphate Synthase"/>
    <property type="match status" value="1"/>
</dbReference>
<proteinExistence type="predicted"/>
<dbReference type="CDD" id="cd00683">
    <property type="entry name" value="Trans_IPPS_HH"/>
    <property type="match status" value="1"/>
</dbReference>
<dbReference type="Pfam" id="PF00494">
    <property type="entry name" value="SQS_PSY"/>
    <property type="match status" value="1"/>
</dbReference>
<dbReference type="GO" id="GO:0051996">
    <property type="term" value="F:squalene synthase [NAD(P)H] activity"/>
    <property type="evidence" value="ECO:0007669"/>
    <property type="project" value="InterPro"/>
</dbReference>
<protein>
    <submittedName>
        <fullName evidence="2">Phytoene synthase</fullName>
        <ecNumber evidence="2">2.5.1.32</ecNumber>
    </submittedName>
</protein>
<dbReference type="AlphaFoldDB" id="A0A3B1DX24"/>
<dbReference type="InterPro" id="IPR002060">
    <property type="entry name" value="Squ/phyt_synthse"/>
</dbReference>
<dbReference type="SFLD" id="SFLDG01018">
    <property type="entry name" value="Squalene/Phytoene_Synthase_Lik"/>
    <property type="match status" value="1"/>
</dbReference>
<evidence type="ECO:0000256" key="1">
    <source>
        <dbReference type="ARBA" id="ARBA00022679"/>
    </source>
</evidence>
<dbReference type="InterPro" id="IPR008949">
    <property type="entry name" value="Isoprenoid_synthase_dom_sf"/>
</dbReference>
<accession>A0A3B1DX24</accession>
<dbReference type="SUPFAM" id="SSF48576">
    <property type="entry name" value="Terpenoid synthases"/>
    <property type="match status" value="1"/>
</dbReference>
<dbReference type="GO" id="GO:0004311">
    <property type="term" value="F:geranylgeranyl diphosphate synthase activity"/>
    <property type="evidence" value="ECO:0007669"/>
    <property type="project" value="InterPro"/>
</dbReference>
<name>A0A3B1DX24_9ZZZZ</name>
<keyword evidence="1 2" id="KW-0808">Transferase</keyword>
<evidence type="ECO:0000313" key="2">
    <source>
        <dbReference type="EMBL" id="VAX40874.1"/>
    </source>
</evidence>
<reference evidence="2" key="1">
    <citation type="submission" date="2018-06" db="EMBL/GenBank/DDBJ databases">
        <authorList>
            <person name="Zhirakovskaya E."/>
        </authorList>
    </citation>
    <scope>NUCLEOTIDE SEQUENCE</scope>
</reference>
<dbReference type="EMBL" id="UOGL01000489">
    <property type="protein sequence ID" value="VAX40874.1"/>
    <property type="molecule type" value="Genomic_DNA"/>
</dbReference>
<dbReference type="InterPro" id="IPR033904">
    <property type="entry name" value="Trans_IPPS_HH"/>
</dbReference>
<sequence>MSHSLTESYTYCTALTKRTAGNFYYSFLTLSRERRRDMCALYAFMRQCDDLGDDESQSLEQRKTGLNSWRNDLNKALNNEEPAGLILPALVEVVHRYRIPSEYLLAVIDGVLMDLEHTGFATFEELKKYCYHVAGAVGLCCIHIWGFHDDRAIEAAIDCGLAFQLTNILRDLKEDSERNRIYLPQEDMQQFCYSADDLAASTINESFQKLMQFEVNRTKEEYQKANALFEYLDPPGRPILAAMLKIYGGLLNKIEQQNYNVFNSRIKLTKCHKLWITFNSIVCKR</sequence>
<dbReference type="InterPro" id="IPR044843">
    <property type="entry name" value="Trans_IPPS_bact-type"/>
</dbReference>
<gene>
    <name evidence="2" type="ORF">MNBD_PLANCTO02-2995</name>
</gene>
<dbReference type="InterPro" id="IPR019845">
    <property type="entry name" value="Squalene/phytoene_synthase_CS"/>
</dbReference>
<dbReference type="PANTHER" id="PTHR31480">
    <property type="entry name" value="BIFUNCTIONAL LYCOPENE CYCLASE/PHYTOENE SYNTHASE"/>
    <property type="match status" value="1"/>
</dbReference>